<keyword evidence="2" id="KW-1185">Reference proteome</keyword>
<dbReference type="KEGG" id="rso:RSp1440"/>
<proteinExistence type="predicted"/>
<evidence type="ECO:0000313" key="1">
    <source>
        <dbReference type="EMBL" id="CAD18591.1"/>
    </source>
</evidence>
<sequence length="76" mass="8584">MKSVTATALLSATPARPKNDVNGKYCKSTFQAITKNTDADHLVYDCDQAKGILHPHFGPYKVIIQDIQYKKYLRLE</sequence>
<dbReference type="HOGENOM" id="CLU_2651902_0_0_4"/>
<evidence type="ECO:0000313" key="2">
    <source>
        <dbReference type="Proteomes" id="UP000001436"/>
    </source>
</evidence>
<gene>
    <name evidence="1" type="ordered locus">RSp1440</name>
</gene>
<dbReference type="EMBL" id="AL646053">
    <property type="protein sequence ID" value="CAD18591.1"/>
    <property type="molecule type" value="Genomic_DNA"/>
</dbReference>
<reference evidence="1 2" key="1">
    <citation type="journal article" date="2002" name="Nature">
        <title>Genome sequence of the plant pathogen Ralstonia solanacearum.</title>
        <authorList>
            <person name="Salanoubat M."/>
            <person name="Genin S."/>
            <person name="Artiguenave F."/>
            <person name="Gouzy J."/>
            <person name="Mangenot S."/>
            <person name="Arlat M."/>
            <person name="Billault A."/>
            <person name="Brottier P."/>
            <person name="Camus J.C."/>
            <person name="Cattolico L."/>
            <person name="Chandler M."/>
            <person name="Choisne N."/>
            <person name="Claudel-Renard C."/>
            <person name="Cunnac S."/>
            <person name="Demange N."/>
            <person name="Gaspin C."/>
            <person name="Lavie M."/>
            <person name="Moisan A."/>
            <person name="Robert C."/>
            <person name="Saurin W."/>
            <person name="Schiex T."/>
            <person name="Siguier P."/>
            <person name="Thebault P."/>
            <person name="Whalen M."/>
            <person name="Wincker P."/>
            <person name="Levy M."/>
            <person name="Weissenbach J."/>
            <person name="Boucher C.A."/>
        </authorList>
    </citation>
    <scope>NUCLEOTIDE SEQUENCE [LARGE SCALE GENOMIC DNA]</scope>
    <source>
        <strain evidence="2">ATCC BAA-1114 / GMI1000</strain>
    </source>
</reference>
<dbReference type="AlphaFoldDB" id="Q8XQ46"/>
<dbReference type="Proteomes" id="UP000001436">
    <property type="component" value="Plasmid pGMI1000MP"/>
</dbReference>
<organism evidence="1 2">
    <name type="scientific">Ralstonia nicotianae (strain ATCC BAA-1114 / GMI1000)</name>
    <name type="common">Ralstonia solanacearum</name>
    <dbReference type="NCBI Taxonomy" id="267608"/>
    <lineage>
        <taxon>Bacteria</taxon>
        <taxon>Pseudomonadati</taxon>
        <taxon>Pseudomonadota</taxon>
        <taxon>Betaproteobacteria</taxon>
        <taxon>Burkholderiales</taxon>
        <taxon>Burkholderiaceae</taxon>
        <taxon>Ralstonia</taxon>
        <taxon>Ralstonia solanacearum species complex</taxon>
    </lineage>
</organism>
<protein>
    <submittedName>
        <fullName evidence="1">Uncharacterized protein</fullName>
    </submittedName>
</protein>
<name>Q8XQ46_RALN1</name>
<geneLocation type="plasmid" evidence="2">
    <name>megaplasmid Rsp</name>
</geneLocation>
<dbReference type="EnsemblBacteria" id="CAD18591">
    <property type="protein sequence ID" value="CAD18591"/>
    <property type="gene ID" value="RSp1440"/>
</dbReference>
<accession>Q8XQ46</accession>